<sequence length="134" mass="14028">MTAPVTRGVILIVRQPGNAQVLAAATEEAGMDAARASTADELQALLVQPDGHWVALVDPAGFGEAVWPLCQQLQDCRVPFVVLSASQDCDAGNRSLQYGAASVLQKPVAKAALLKLLQSLHTGATTEDTHGREA</sequence>
<keyword evidence="4" id="KW-1185">Reference proteome</keyword>
<evidence type="ECO:0000256" key="1">
    <source>
        <dbReference type="PROSITE-ProRule" id="PRU00169"/>
    </source>
</evidence>
<organism evidence="3 4">
    <name type="scientific">Billgrantia campisalis</name>
    <dbReference type="NCBI Taxonomy" id="74661"/>
    <lineage>
        <taxon>Bacteria</taxon>
        <taxon>Pseudomonadati</taxon>
        <taxon>Pseudomonadota</taxon>
        <taxon>Gammaproteobacteria</taxon>
        <taxon>Oceanospirillales</taxon>
        <taxon>Halomonadaceae</taxon>
        <taxon>Billgrantia</taxon>
    </lineage>
</organism>
<dbReference type="EMBL" id="JABFUC010000022">
    <property type="protein sequence ID" value="MCG6659780.1"/>
    <property type="molecule type" value="Genomic_DNA"/>
</dbReference>
<keyword evidence="1" id="KW-0597">Phosphoprotein</keyword>
<name>A0ABS9PDD1_9GAMM</name>
<dbReference type="InterPro" id="IPR011006">
    <property type="entry name" value="CheY-like_superfamily"/>
</dbReference>
<evidence type="ECO:0000259" key="2">
    <source>
        <dbReference type="PROSITE" id="PS50110"/>
    </source>
</evidence>
<proteinExistence type="predicted"/>
<dbReference type="RefSeq" id="WP_238979051.1">
    <property type="nucleotide sequence ID" value="NZ_JABFUC010000022.1"/>
</dbReference>
<protein>
    <submittedName>
        <fullName evidence="3">Response regulator transcription factor</fullName>
    </submittedName>
</protein>
<reference evidence="3 4" key="1">
    <citation type="submission" date="2020-05" db="EMBL/GenBank/DDBJ databases">
        <title>Comparative genomic analysis of denitrifying bacteria from Halomonas genus.</title>
        <authorList>
            <person name="Wang L."/>
            <person name="Shao Z."/>
        </authorList>
    </citation>
    <scope>NUCLEOTIDE SEQUENCE [LARGE SCALE GENOMIC DNA]</scope>
    <source>
        <strain evidence="3 4">A4</strain>
    </source>
</reference>
<evidence type="ECO:0000313" key="3">
    <source>
        <dbReference type="EMBL" id="MCG6659780.1"/>
    </source>
</evidence>
<feature type="modified residue" description="4-aspartylphosphate" evidence="1">
    <location>
        <position position="58"/>
    </location>
</feature>
<comment type="caution">
    <text evidence="3">The sequence shown here is derived from an EMBL/GenBank/DDBJ whole genome shotgun (WGS) entry which is preliminary data.</text>
</comment>
<evidence type="ECO:0000313" key="4">
    <source>
        <dbReference type="Proteomes" id="UP000814385"/>
    </source>
</evidence>
<dbReference type="PROSITE" id="PS50110">
    <property type="entry name" value="RESPONSE_REGULATORY"/>
    <property type="match status" value="1"/>
</dbReference>
<accession>A0ABS9PDD1</accession>
<feature type="domain" description="Response regulatory" evidence="2">
    <location>
        <begin position="8"/>
        <end position="121"/>
    </location>
</feature>
<dbReference type="Gene3D" id="3.40.50.2300">
    <property type="match status" value="1"/>
</dbReference>
<gene>
    <name evidence="3" type="ORF">HOP52_18700</name>
</gene>
<dbReference type="SUPFAM" id="SSF52172">
    <property type="entry name" value="CheY-like"/>
    <property type="match status" value="1"/>
</dbReference>
<dbReference type="Proteomes" id="UP000814385">
    <property type="component" value="Unassembled WGS sequence"/>
</dbReference>
<dbReference type="InterPro" id="IPR001789">
    <property type="entry name" value="Sig_transdc_resp-reg_receiver"/>
</dbReference>